<dbReference type="AlphaFoldDB" id="A0A1B8U2H4"/>
<evidence type="ECO:0008006" key="3">
    <source>
        <dbReference type="Google" id="ProtNLM"/>
    </source>
</evidence>
<dbReference type="KEGG" id="pob:LPB03_13580"/>
<dbReference type="PROSITE" id="PS51257">
    <property type="entry name" value="PROKAR_LIPOPROTEIN"/>
    <property type="match status" value="1"/>
</dbReference>
<dbReference type="RefSeq" id="WP_065317939.1">
    <property type="nucleotide sequence ID" value="NZ_CP017477.1"/>
</dbReference>
<dbReference type="EMBL" id="LSFM01000004">
    <property type="protein sequence ID" value="OBY66083.1"/>
    <property type="molecule type" value="Genomic_DNA"/>
</dbReference>
<evidence type="ECO:0000313" key="1">
    <source>
        <dbReference type="EMBL" id="OBY66083.1"/>
    </source>
</evidence>
<dbReference type="Proteomes" id="UP000092584">
    <property type="component" value="Unassembled WGS sequence"/>
</dbReference>
<protein>
    <recommendedName>
        <fullName evidence="3">DUF4468 domain-containing protein</fullName>
    </recommendedName>
</protein>
<gene>
    <name evidence="1" type="ORF">LPB3_02030</name>
</gene>
<dbReference type="OrthoDB" id="1118280at2"/>
<accession>A0A1B8U2H4</accession>
<name>A0A1B8U2H4_9FLAO</name>
<reference evidence="2" key="1">
    <citation type="submission" date="2016-02" db="EMBL/GenBank/DDBJ databases">
        <authorList>
            <person name="Shin S.-K."/>
            <person name="Yi H."/>
            <person name="Kim E."/>
        </authorList>
    </citation>
    <scope>NUCLEOTIDE SEQUENCE [LARGE SCALE GENOMIC DNA]</scope>
    <source>
        <strain evidence="2">LPB0003</strain>
    </source>
</reference>
<proteinExistence type="predicted"/>
<comment type="caution">
    <text evidence="1">The sequence shown here is derived from an EMBL/GenBank/DDBJ whole genome shotgun (WGS) entry which is preliminary data.</text>
</comment>
<keyword evidence="2" id="KW-1185">Reference proteome</keyword>
<evidence type="ECO:0000313" key="2">
    <source>
        <dbReference type="Proteomes" id="UP000092584"/>
    </source>
</evidence>
<sequence>MNKLKINFVIIIGLISCWNISGQITDTLNFKVTENSLIWNKVYNQENDKLLTYFKKTVISNLKTDNLQEVENRLSFEIREDNVNTKKYGGTWGNTLIPLKYPLHYLVLIDFKENKYRVTVKSIKANYGMQLGFVEFSDVVVRKEQIKNKKIIIRGLGFLNQHFSEKFTITEKKDDW</sequence>
<organism evidence="1 2">
    <name type="scientific">Polaribacter vadi</name>
    <dbReference type="NCBI Taxonomy" id="1774273"/>
    <lineage>
        <taxon>Bacteria</taxon>
        <taxon>Pseudomonadati</taxon>
        <taxon>Bacteroidota</taxon>
        <taxon>Flavobacteriia</taxon>
        <taxon>Flavobacteriales</taxon>
        <taxon>Flavobacteriaceae</taxon>
    </lineage>
</organism>